<keyword evidence="9 13" id="KW-1133">Transmembrane helix</keyword>
<evidence type="ECO:0000313" key="15">
    <source>
        <dbReference type="EMBL" id="KGM07490.1"/>
    </source>
</evidence>
<protein>
    <submittedName>
        <fullName evidence="15">Cytochrome B561</fullName>
    </submittedName>
</protein>
<evidence type="ECO:0000313" key="16">
    <source>
        <dbReference type="Proteomes" id="UP000029999"/>
    </source>
</evidence>
<dbReference type="GO" id="GO:0005886">
    <property type="term" value="C:plasma membrane"/>
    <property type="evidence" value="ECO:0007669"/>
    <property type="project" value="UniProtKB-SubCell"/>
</dbReference>
<accession>A0A0A0BHW6</accession>
<evidence type="ECO:0000256" key="7">
    <source>
        <dbReference type="ARBA" id="ARBA00022723"/>
    </source>
</evidence>
<evidence type="ECO:0000256" key="10">
    <source>
        <dbReference type="ARBA" id="ARBA00023004"/>
    </source>
</evidence>
<evidence type="ECO:0000256" key="11">
    <source>
        <dbReference type="ARBA" id="ARBA00023136"/>
    </source>
</evidence>
<evidence type="ECO:0000256" key="5">
    <source>
        <dbReference type="ARBA" id="ARBA00022617"/>
    </source>
</evidence>
<keyword evidence="8" id="KW-0249">Electron transport</keyword>
<evidence type="ECO:0000256" key="9">
    <source>
        <dbReference type="ARBA" id="ARBA00022989"/>
    </source>
</evidence>
<comment type="cofactor">
    <cofactor evidence="1">
        <name>heme b</name>
        <dbReference type="ChEBI" id="CHEBI:60344"/>
    </cofactor>
</comment>
<comment type="similarity">
    <text evidence="12">Belongs to the cytochrome b561 family.</text>
</comment>
<name>A0A0A0BHW6_9GAMM</name>
<dbReference type="InterPro" id="IPR016174">
    <property type="entry name" value="Di-haem_cyt_TM"/>
</dbReference>
<evidence type="ECO:0000256" key="2">
    <source>
        <dbReference type="ARBA" id="ARBA00004651"/>
    </source>
</evidence>
<keyword evidence="4" id="KW-1003">Cell membrane</keyword>
<evidence type="ECO:0000256" key="12">
    <source>
        <dbReference type="ARBA" id="ARBA00037975"/>
    </source>
</evidence>
<dbReference type="GO" id="GO:0022904">
    <property type="term" value="P:respiratory electron transport chain"/>
    <property type="evidence" value="ECO:0007669"/>
    <property type="project" value="InterPro"/>
</dbReference>
<keyword evidence="7" id="KW-0479">Metal-binding</keyword>
<dbReference type="EMBL" id="JRQD01000002">
    <property type="protein sequence ID" value="KGM07490.1"/>
    <property type="molecule type" value="Genomic_DNA"/>
</dbReference>
<organism evidence="15 16">
    <name type="scientific">Methylophaga thiooxydans</name>
    <dbReference type="NCBI Taxonomy" id="392484"/>
    <lineage>
        <taxon>Bacteria</taxon>
        <taxon>Pseudomonadati</taxon>
        <taxon>Pseudomonadota</taxon>
        <taxon>Gammaproteobacteria</taxon>
        <taxon>Thiotrichales</taxon>
        <taxon>Piscirickettsiaceae</taxon>
        <taxon>Methylophaga</taxon>
    </lineage>
</organism>
<comment type="caution">
    <text evidence="15">The sequence shown here is derived from an EMBL/GenBank/DDBJ whole genome shotgun (WGS) entry which is preliminary data.</text>
</comment>
<dbReference type="InterPro" id="IPR052168">
    <property type="entry name" value="Cytochrome_b561_oxidase"/>
</dbReference>
<dbReference type="Gene3D" id="1.20.950.20">
    <property type="entry name" value="Transmembrane di-heme cytochromes, Chain C"/>
    <property type="match status" value="1"/>
</dbReference>
<keyword evidence="11 13" id="KW-0472">Membrane</keyword>
<evidence type="ECO:0000256" key="4">
    <source>
        <dbReference type="ARBA" id="ARBA00022475"/>
    </source>
</evidence>
<comment type="subcellular location">
    <subcellularLocation>
        <location evidence="2">Cell membrane</location>
        <topology evidence="2">Multi-pass membrane protein</topology>
    </subcellularLocation>
</comment>
<proteinExistence type="inferred from homology"/>
<reference evidence="15 16" key="1">
    <citation type="submission" date="2014-09" db="EMBL/GenBank/DDBJ databases">
        <authorList>
            <person name="Grob C."/>
            <person name="Taubert M."/>
            <person name="Howat A.M."/>
            <person name="Burns O.J."/>
            <person name="Dixon J.L."/>
            <person name="Chen Y."/>
            <person name="Murrell J.C."/>
        </authorList>
    </citation>
    <scope>NUCLEOTIDE SEQUENCE [LARGE SCALE GENOMIC DNA]</scope>
    <source>
        <strain evidence="15">L4</strain>
    </source>
</reference>
<feature type="transmembrane region" description="Helical" evidence="13">
    <location>
        <begin position="49"/>
        <end position="67"/>
    </location>
</feature>
<evidence type="ECO:0000259" key="14">
    <source>
        <dbReference type="Pfam" id="PF01292"/>
    </source>
</evidence>
<dbReference type="PANTHER" id="PTHR30529:SF1">
    <property type="entry name" value="CYTOCHROME B561 HOMOLOG 2"/>
    <property type="match status" value="1"/>
</dbReference>
<dbReference type="STRING" id="392484.LP43_1101"/>
<keyword evidence="6 13" id="KW-0812">Transmembrane</keyword>
<dbReference type="GO" id="GO:0046872">
    <property type="term" value="F:metal ion binding"/>
    <property type="evidence" value="ECO:0007669"/>
    <property type="project" value="UniProtKB-KW"/>
</dbReference>
<dbReference type="GO" id="GO:0020037">
    <property type="term" value="F:heme binding"/>
    <property type="evidence" value="ECO:0007669"/>
    <property type="project" value="TreeGrafter"/>
</dbReference>
<dbReference type="RefSeq" id="WP_036312820.1">
    <property type="nucleotide sequence ID" value="NZ_JRQD01000002.1"/>
</dbReference>
<dbReference type="GO" id="GO:0009055">
    <property type="term" value="F:electron transfer activity"/>
    <property type="evidence" value="ECO:0007669"/>
    <property type="project" value="InterPro"/>
</dbReference>
<keyword evidence="5" id="KW-0349">Heme</keyword>
<sequence length="174" mass="20091">MLHDSHHRYGLITRFFHWFMAVLVLQQFFKFGDYINDGEHWLGDTFGPYHTSIGALIMLLAIARLFWTNKQKSQRPQTPGLLGKIAKGSHHIMYTCMLVMPPLGVLYIYGKGYPVKLFGMTLLDKPVEKTEWMVTLGNFHAVLALVLVVLVFAHLSGAMYHHFIRRDDTLKRMV</sequence>
<evidence type="ECO:0000256" key="1">
    <source>
        <dbReference type="ARBA" id="ARBA00001970"/>
    </source>
</evidence>
<feature type="transmembrane region" description="Helical" evidence="13">
    <location>
        <begin position="139"/>
        <end position="163"/>
    </location>
</feature>
<dbReference type="Proteomes" id="UP000029999">
    <property type="component" value="Unassembled WGS sequence"/>
</dbReference>
<feature type="transmembrane region" description="Helical" evidence="13">
    <location>
        <begin position="92"/>
        <end position="110"/>
    </location>
</feature>
<evidence type="ECO:0000256" key="6">
    <source>
        <dbReference type="ARBA" id="ARBA00022692"/>
    </source>
</evidence>
<keyword evidence="10" id="KW-0408">Iron</keyword>
<keyword evidence="3" id="KW-0813">Transport</keyword>
<evidence type="ECO:0000256" key="3">
    <source>
        <dbReference type="ARBA" id="ARBA00022448"/>
    </source>
</evidence>
<feature type="domain" description="Cytochrome b561 bacterial/Ni-hydrogenase" evidence="14">
    <location>
        <begin position="8"/>
        <end position="174"/>
    </location>
</feature>
<dbReference type="Pfam" id="PF01292">
    <property type="entry name" value="Ni_hydr_CYTB"/>
    <property type="match status" value="1"/>
</dbReference>
<dbReference type="InterPro" id="IPR011577">
    <property type="entry name" value="Cyt_b561_bac/Ni-Hgenase"/>
</dbReference>
<gene>
    <name evidence="15" type="ORF">LP43_1101</name>
</gene>
<dbReference type="AlphaFoldDB" id="A0A0A0BHW6"/>
<evidence type="ECO:0000256" key="8">
    <source>
        <dbReference type="ARBA" id="ARBA00022982"/>
    </source>
</evidence>
<evidence type="ECO:0000256" key="13">
    <source>
        <dbReference type="SAM" id="Phobius"/>
    </source>
</evidence>
<dbReference type="PANTHER" id="PTHR30529">
    <property type="entry name" value="CYTOCHROME B561"/>
    <property type="match status" value="1"/>
</dbReference>
<dbReference type="SUPFAM" id="SSF81342">
    <property type="entry name" value="Transmembrane di-heme cytochromes"/>
    <property type="match status" value="1"/>
</dbReference>
<feature type="transmembrane region" description="Helical" evidence="13">
    <location>
        <begin position="12"/>
        <end position="29"/>
    </location>
</feature>